<proteinExistence type="predicted"/>
<evidence type="ECO:0000313" key="1">
    <source>
        <dbReference type="EMBL" id="SCF01468.1"/>
    </source>
</evidence>
<protein>
    <submittedName>
        <fullName evidence="1">Uncharacterized protein</fullName>
    </submittedName>
</protein>
<sequence>MLGFLGSVGDRMLAVFVPKVTAQAACVTFKRLCYCDSNCTKVEQWCDRGCDSTGTTCGPCNVRTSNGCLAPC</sequence>
<organism evidence="1 2">
    <name type="scientific">Micromonospora chokoriensis</name>
    <dbReference type="NCBI Taxonomy" id="356851"/>
    <lineage>
        <taxon>Bacteria</taxon>
        <taxon>Bacillati</taxon>
        <taxon>Actinomycetota</taxon>
        <taxon>Actinomycetes</taxon>
        <taxon>Micromonosporales</taxon>
        <taxon>Micromonosporaceae</taxon>
        <taxon>Micromonospora</taxon>
    </lineage>
</organism>
<accession>A0A1C4WZ52</accession>
<gene>
    <name evidence="1" type="ORF">GA0070612_3031</name>
</gene>
<name>A0A1C4WZ52_9ACTN</name>
<dbReference type="Proteomes" id="UP000198224">
    <property type="component" value="Chromosome I"/>
</dbReference>
<dbReference type="AlphaFoldDB" id="A0A1C4WZ52"/>
<keyword evidence="2" id="KW-1185">Reference proteome</keyword>
<reference evidence="2" key="1">
    <citation type="submission" date="2016-06" db="EMBL/GenBank/DDBJ databases">
        <authorList>
            <person name="Varghese N."/>
            <person name="Submissions Spin"/>
        </authorList>
    </citation>
    <scope>NUCLEOTIDE SEQUENCE [LARGE SCALE GENOMIC DNA]</scope>
    <source>
        <strain evidence="2">DSM 45160</strain>
    </source>
</reference>
<dbReference type="EMBL" id="LT607409">
    <property type="protein sequence ID" value="SCF01468.1"/>
    <property type="molecule type" value="Genomic_DNA"/>
</dbReference>
<evidence type="ECO:0000313" key="2">
    <source>
        <dbReference type="Proteomes" id="UP000198224"/>
    </source>
</evidence>